<keyword evidence="4" id="KW-0808">Transferase</keyword>
<comment type="caution">
    <text evidence="10">The sequence shown here is derived from an EMBL/GenBank/DDBJ whole genome shotgun (WGS) entry which is preliminary data.</text>
</comment>
<evidence type="ECO:0000259" key="9">
    <source>
        <dbReference type="PROSITE" id="PS50113"/>
    </source>
</evidence>
<evidence type="ECO:0000259" key="8">
    <source>
        <dbReference type="PROSITE" id="PS50112"/>
    </source>
</evidence>
<dbReference type="InterPro" id="IPR013767">
    <property type="entry name" value="PAS_fold"/>
</dbReference>
<accession>A0A830EWD6</accession>
<dbReference type="InterPro" id="IPR003594">
    <property type="entry name" value="HATPase_dom"/>
</dbReference>
<dbReference type="Pfam" id="PF13188">
    <property type="entry name" value="PAS_8"/>
    <property type="match status" value="1"/>
</dbReference>
<proteinExistence type="predicted"/>
<gene>
    <name evidence="10" type="ORF">GCM10009067_37430</name>
</gene>
<dbReference type="SMART" id="SM00388">
    <property type="entry name" value="HisKA"/>
    <property type="match status" value="1"/>
</dbReference>
<dbReference type="InterPro" id="IPR005467">
    <property type="entry name" value="His_kinase_dom"/>
</dbReference>
<feature type="domain" description="PAS" evidence="8">
    <location>
        <begin position="342"/>
        <end position="387"/>
    </location>
</feature>
<evidence type="ECO:0000256" key="5">
    <source>
        <dbReference type="ARBA" id="ARBA00022777"/>
    </source>
</evidence>
<dbReference type="PROSITE" id="PS50112">
    <property type="entry name" value="PAS"/>
    <property type="match status" value="3"/>
</dbReference>
<dbReference type="InterPro" id="IPR031621">
    <property type="entry name" value="HisKA_7TM"/>
</dbReference>
<evidence type="ECO:0000256" key="6">
    <source>
        <dbReference type="SAM" id="Phobius"/>
    </source>
</evidence>
<keyword evidence="6" id="KW-0472">Membrane</keyword>
<reference evidence="10" key="2">
    <citation type="submission" date="2020-09" db="EMBL/GenBank/DDBJ databases">
        <authorList>
            <person name="Sun Q."/>
            <person name="Ohkuma M."/>
        </authorList>
    </citation>
    <scope>NUCLEOTIDE SEQUENCE</scope>
    <source>
        <strain evidence="10">JCM 19018</strain>
    </source>
</reference>
<evidence type="ECO:0000313" key="11">
    <source>
        <dbReference type="Proteomes" id="UP000614221"/>
    </source>
</evidence>
<dbReference type="CDD" id="cd00075">
    <property type="entry name" value="HATPase"/>
    <property type="match status" value="1"/>
</dbReference>
<feature type="domain" description="PAC" evidence="9">
    <location>
        <begin position="404"/>
        <end position="455"/>
    </location>
</feature>
<dbReference type="Pfam" id="PF00512">
    <property type="entry name" value="HisKA"/>
    <property type="match status" value="1"/>
</dbReference>
<keyword evidence="6" id="KW-0812">Transmembrane</keyword>
<dbReference type="Pfam" id="PF02518">
    <property type="entry name" value="HATPase_c"/>
    <property type="match status" value="1"/>
</dbReference>
<dbReference type="Gene3D" id="3.30.565.10">
    <property type="entry name" value="Histidine kinase-like ATPase, C-terminal domain"/>
    <property type="match status" value="1"/>
</dbReference>
<comment type="catalytic activity">
    <reaction evidence="1">
        <text>ATP + protein L-histidine = ADP + protein N-phospho-L-histidine.</text>
        <dbReference type="EC" id="2.7.13.3"/>
    </reaction>
</comment>
<keyword evidence="3" id="KW-0597">Phosphoprotein</keyword>
<evidence type="ECO:0000256" key="1">
    <source>
        <dbReference type="ARBA" id="ARBA00000085"/>
    </source>
</evidence>
<evidence type="ECO:0000259" key="7">
    <source>
        <dbReference type="PROSITE" id="PS50109"/>
    </source>
</evidence>
<dbReference type="PROSITE" id="PS50113">
    <property type="entry name" value="PAC"/>
    <property type="match status" value="3"/>
</dbReference>
<dbReference type="Pfam" id="PF00989">
    <property type="entry name" value="PAS"/>
    <property type="match status" value="1"/>
</dbReference>
<dbReference type="InterPro" id="IPR004358">
    <property type="entry name" value="Sig_transdc_His_kin-like_C"/>
</dbReference>
<dbReference type="GO" id="GO:0006355">
    <property type="term" value="P:regulation of DNA-templated transcription"/>
    <property type="evidence" value="ECO:0007669"/>
    <property type="project" value="InterPro"/>
</dbReference>
<dbReference type="InterPro" id="IPR036890">
    <property type="entry name" value="HATPase_C_sf"/>
</dbReference>
<dbReference type="CDD" id="cd00082">
    <property type="entry name" value="HisKA"/>
    <property type="match status" value="1"/>
</dbReference>
<dbReference type="NCBIfam" id="TIGR00229">
    <property type="entry name" value="sensory_box"/>
    <property type="match status" value="3"/>
</dbReference>
<name>A0A830EWD6_9EURY</name>
<dbReference type="OrthoDB" id="8127at2157"/>
<dbReference type="SMART" id="SM00387">
    <property type="entry name" value="HATPase_c"/>
    <property type="match status" value="1"/>
</dbReference>
<feature type="transmembrane region" description="Helical" evidence="6">
    <location>
        <begin position="6"/>
        <end position="24"/>
    </location>
</feature>
<dbReference type="SMART" id="SM00086">
    <property type="entry name" value="PAC"/>
    <property type="match status" value="3"/>
</dbReference>
<dbReference type="Pfam" id="PF08448">
    <property type="entry name" value="PAS_4"/>
    <property type="match status" value="1"/>
</dbReference>
<feature type="domain" description="Histidine kinase" evidence="7">
    <location>
        <begin position="591"/>
        <end position="802"/>
    </location>
</feature>
<dbReference type="InterPro" id="IPR013656">
    <property type="entry name" value="PAS_4"/>
</dbReference>
<dbReference type="EC" id="2.7.13.3" evidence="2"/>
<dbReference type="RefSeq" id="WP_188980269.1">
    <property type="nucleotide sequence ID" value="NZ_BMPD01000009.1"/>
</dbReference>
<dbReference type="PROSITE" id="PS50109">
    <property type="entry name" value="HIS_KIN"/>
    <property type="match status" value="1"/>
</dbReference>
<dbReference type="Pfam" id="PF16927">
    <property type="entry name" value="HisKA_7TM"/>
    <property type="match status" value="1"/>
</dbReference>
<feature type="domain" description="PAC" evidence="9">
    <location>
        <begin position="528"/>
        <end position="580"/>
    </location>
</feature>
<feature type="transmembrane region" description="Helical" evidence="6">
    <location>
        <begin position="67"/>
        <end position="86"/>
    </location>
</feature>
<dbReference type="EMBL" id="BMPD01000009">
    <property type="protein sequence ID" value="GGK81722.1"/>
    <property type="molecule type" value="Genomic_DNA"/>
</dbReference>
<dbReference type="SMART" id="SM00091">
    <property type="entry name" value="PAS"/>
    <property type="match status" value="3"/>
</dbReference>
<keyword evidence="6" id="KW-1133">Transmembrane helix</keyword>
<evidence type="ECO:0000256" key="3">
    <source>
        <dbReference type="ARBA" id="ARBA00022553"/>
    </source>
</evidence>
<dbReference type="Gene3D" id="1.10.287.130">
    <property type="match status" value="1"/>
</dbReference>
<dbReference type="InterPro" id="IPR000014">
    <property type="entry name" value="PAS"/>
</dbReference>
<dbReference type="AlphaFoldDB" id="A0A830EWD6"/>
<feature type="domain" description="PAS" evidence="8">
    <location>
        <begin position="228"/>
        <end position="274"/>
    </location>
</feature>
<dbReference type="InterPro" id="IPR052162">
    <property type="entry name" value="Sensor_kinase/Photoreceptor"/>
</dbReference>
<dbReference type="SUPFAM" id="SSF55785">
    <property type="entry name" value="PYP-like sensor domain (PAS domain)"/>
    <property type="match status" value="3"/>
</dbReference>
<evidence type="ECO:0000256" key="2">
    <source>
        <dbReference type="ARBA" id="ARBA00012438"/>
    </source>
</evidence>
<keyword evidence="5" id="KW-0418">Kinase</keyword>
<reference evidence="10" key="1">
    <citation type="journal article" date="2014" name="Int. J. Syst. Evol. Microbiol.">
        <title>Complete genome sequence of Corynebacterium casei LMG S-19264T (=DSM 44701T), isolated from a smear-ripened cheese.</title>
        <authorList>
            <consortium name="US DOE Joint Genome Institute (JGI-PGF)"/>
            <person name="Walter F."/>
            <person name="Albersmeier A."/>
            <person name="Kalinowski J."/>
            <person name="Ruckert C."/>
        </authorList>
    </citation>
    <scope>NUCLEOTIDE SEQUENCE</scope>
    <source>
        <strain evidence="10">JCM 19018</strain>
    </source>
</reference>
<dbReference type="InterPro" id="IPR000700">
    <property type="entry name" value="PAS-assoc_C"/>
</dbReference>
<dbReference type="InterPro" id="IPR035965">
    <property type="entry name" value="PAS-like_dom_sf"/>
</dbReference>
<dbReference type="SUPFAM" id="SSF55874">
    <property type="entry name" value="ATPase domain of HSP90 chaperone/DNA topoisomerase II/histidine kinase"/>
    <property type="match status" value="1"/>
</dbReference>
<dbReference type="InterPro" id="IPR001610">
    <property type="entry name" value="PAC"/>
</dbReference>
<dbReference type="InterPro" id="IPR003661">
    <property type="entry name" value="HisK_dim/P_dom"/>
</dbReference>
<organism evidence="10 11">
    <name type="scientific">Haloarcula sebkhae</name>
    <dbReference type="NCBI Taxonomy" id="932660"/>
    <lineage>
        <taxon>Archaea</taxon>
        <taxon>Methanobacteriati</taxon>
        <taxon>Methanobacteriota</taxon>
        <taxon>Stenosarchaea group</taxon>
        <taxon>Halobacteria</taxon>
        <taxon>Halobacteriales</taxon>
        <taxon>Haloarculaceae</taxon>
        <taxon>Haloarcula</taxon>
    </lineage>
</organism>
<dbReference type="SUPFAM" id="SSF47384">
    <property type="entry name" value="Homodimeric domain of signal transducing histidine kinase"/>
    <property type="match status" value="1"/>
</dbReference>
<feature type="transmembrane region" description="Helical" evidence="6">
    <location>
        <begin position="140"/>
        <end position="165"/>
    </location>
</feature>
<dbReference type="PANTHER" id="PTHR43304">
    <property type="entry name" value="PHYTOCHROME-LIKE PROTEIN CPH1"/>
    <property type="match status" value="1"/>
</dbReference>
<dbReference type="InterPro" id="IPR036097">
    <property type="entry name" value="HisK_dim/P_sf"/>
</dbReference>
<protein>
    <recommendedName>
        <fullName evidence="2">histidine kinase</fullName>
        <ecNumber evidence="2">2.7.13.3</ecNumber>
    </recommendedName>
</protein>
<dbReference type="Gene3D" id="3.30.450.20">
    <property type="entry name" value="PAS domain"/>
    <property type="match status" value="3"/>
</dbReference>
<feature type="transmembrane region" description="Helical" evidence="6">
    <location>
        <begin position="98"/>
        <end position="120"/>
    </location>
</feature>
<feature type="domain" description="PAS" evidence="8">
    <location>
        <begin position="456"/>
        <end position="525"/>
    </location>
</feature>
<dbReference type="GO" id="GO:0000155">
    <property type="term" value="F:phosphorelay sensor kinase activity"/>
    <property type="evidence" value="ECO:0007669"/>
    <property type="project" value="InterPro"/>
</dbReference>
<evidence type="ECO:0000256" key="4">
    <source>
        <dbReference type="ARBA" id="ARBA00022679"/>
    </source>
</evidence>
<sequence length="815" mass="88280">MYGRFVTVLWALAVLSAVFLLLAWRKREEPGGTPMVVFHLALAVGAASYAVDITATTLSTQLPARQVATIAQGAVAIAWLSAALQYADFDRTVTRRAVGLLSLDPVLLVVVFVFPGVSLFELPPSGSVGSLVVAPGTGLTAVFIAHMATILIAALAGTIVLIQLFVRSRHLYRTQAAAVLVAALAPWTIALTQQYFLQIPEDATIFAWGVSGIAMTTGLYTFKTLDPVPAAQETIVEQMGDGTLVVDTDGRISHANPAAETLLAGPEEKLVGQQVDAVIPTWDSLTIADDGQSDWSELALSVDGQQRFVELEVTPFTDRFDGLVGRLVVLRDVTERKQREQRLTQYKTIFEGVSEPVYVLDEHDQFVTYNDPFAELVGTVEDSLVGERFGTVLGQMETEPLDDGSAEFLIRTATGEQVPCEVDAADIELAGGESGRVGIVRDISRRKEIESELAVTTERLETLVEAAPVAIVALDANATVEVWNPAATELFGWRADEVLGDRVPVIPEENRRRTAERHARVLEGERLSGHETELERKDGSRVDVSLAAAPIRDLSGSVVGSVSVVTDITERKRRERQLERQNERLDEFASLISHDLRNPLQVASGHLELASQDADPEVRESITAAADALDRMEGLIDHTLTLAREGRDISDPEPVALRETFVQAWNAAPTNAAERRVQDPPERVLADRERLAELFQNLIQNAVEHGRDDSTPEAGPATDGAGTVTITLGATQDGFYVADDGPGIPPDQRDDVLESGYSTDDEGTGFGLAIVKTIAEAHGWELTITDSEDGGARFEFSGVETENLATDRDDSLRDV</sequence>
<dbReference type="PRINTS" id="PR00344">
    <property type="entry name" value="BCTRLSENSOR"/>
</dbReference>
<feature type="domain" description="PAC" evidence="9">
    <location>
        <begin position="293"/>
        <end position="345"/>
    </location>
</feature>
<feature type="transmembrane region" description="Helical" evidence="6">
    <location>
        <begin position="36"/>
        <end position="55"/>
    </location>
</feature>
<dbReference type="Proteomes" id="UP000614221">
    <property type="component" value="Unassembled WGS sequence"/>
</dbReference>
<dbReference type="PANTHER" id="PTHR43304:SF1">
    <property type="entry name" value="PAC DOMAIN-CONTAINING PROTEIN"/>
    <property type="match status" value="1"/>
</dbReference>
<dbReference type="CDD" id="cd00130">
    <property type="entry name" value="PAS"/>
    <property type="match status" value="3"/>
</dbReference>
<evidence type="ECO:0000313" key="10">
    <source>
        <dbReference type="EMBL" id="GGK81722.1"/>
    </source>
</evidence>
<feature type="transmembrane region" description="Helical" evidence="6">
    <location>
        <begin position="177"/>
        <end position="197"/>
    </location>
</feature>